<dbReference type="InterPro" id="IPR037923">
    <property type="entry name" value="HTH-like"/>
</dbReference>
<dbReference type="RefSeq" id="WP_262574049.1">
    <property type="nucleotide sequence ID" value="NZ_JAOQKJ010000004.1"/>
</dbReference>
<dbReference type="InterPro" id="IPR020449">
    <property type="entry name" value="Tscrpt_reg_AraC-type_HTH"/>
</dbReference>
<keyword evidence="6" id="KW-1185">Reference proteome</keyword>
<feature type="domain" description="HTH araC/xylS-type" evidence="4">
    <location>
        <begin position="178"/>
        <end position="276"/>
    </location>
</feature>
<dbReference type="SMART" id="SM00342">
    <property type="entry name" value="HTH_ARAC"/>
    <property type="match status" value="1"/>
</dbReference>
<organism evidence="5 6">
    <name type="scientific">Suilimivivens aceti</name>
    <dbReference type="NCBI Taxonomy" id="2981774"/>
    <lineage>
        <taxon>Bacteria</taxon>
        <taxon>Bacillati</taxon>
        <taxon>Bacillota</taxon>
        <taxon>Clostridia</taxon>
        <taxon>Lachnospirales</taxon>
        <taxon>Lachnospiraceae</taxon>
        <taxon>Suilimivivens</taxon>
    </lineage>
</organism>
<dbReference type="PANTHER" id="PTHR43280">
    <property type="entry name" value="ARAC-FAMILY TRANSCRIPTIONAL REGULATOR"/>
    <property type="match status" value="1"/>
</dbReference>
<dbReference type="PROSITE" id="PS01124">
    <property type="entry name" value="HTH_ARAC_FAMILY_2"/>
    <property type="match status" value="1"/>
</dbReference>
<gene>
    <name evidence="5" type="ORF">OCV77_06030</name>
</gene>
<dbReference type="InterPro" id="IPR009057">
    <property type="entry name" value="Homeodomain-like_sf"/>
</dbReference>
<evidence type="ECO:0000256" key="1">
    <source>
        <dbReference type="ARBA" id="ARBA00023015"/>
    </source>
</evidence>
<dbReference type="SUPFAM" id="SSF51215">
    <property type="entry name" value="Regulatory protein AraC"/>
    <property type="match status" value="1"/>
</dbReference>
<comment type="caution">
    <text evidence="5">The sequence shown here is derived from an EMBL/GenBank/DDBJ whole genome shotgun (WGS) entry which is preliminary data.</text>
</comment>
<dbReference type="Pfam" id="PF12833">
    <property type="entry name" value="HTH_18"/>
    <property type="match status" value="1"/>
</dbReference>
<dbReference type="Proteomes" id="UP001652432">
    <property type="component" value="Unassembled WGS sequence"/>
</dbReference>
<dbReference type="PRINTS" id="PR00032">
    <property type="entry name" value="HTHARAC"/>
</dbReference>
<evidence type="ECO:0000313" key="6">
    <source>
        <dbReference type="Proteomes" id="UP001652432"/>
    </source>
</evidence>
<dbReference type="Pfam" id="PF02311">
    <property type="entry name" value="AraC_binding"/>
    <property type="match status" value="1"/>
</dbReference>
<dbReference type="InterPro" id="IPR003313">
    <property type="entry name" value="AraC-bd"/>
</dbReference>
<dbReference type="PROSITE" id="PS00041">
    <property type="entry name" value="HTH_ARAC_FAMILY_1"/>
    <property type="match status" value="1"/>
</dbReference>
<dbReference type="SUPFAM" id="SSF46689">
    <property type="entry name" value="Homeodomain-like"/>
    <property type="match status" value="2"/>
</dbReference>
<proteinExistence type="predicted"/>
<evidence type="ECO:0000259" key="4">
    <source>
        <dbReference type="PROSITE" id="PS01124"/>
    </source>
</evidence>
<evidence type="ECO:0000256" key="3">
    <source>
        <dbReference type="ARBA" id="ARBA00023163"/>
    </source>
</evidence>
<name>A0ABT2T2F0_9FIRM</name>
<evidence type="ECO:0000256" key="2">
    <source>
        <dbReference type="ARBA" id="ARBA00023125"/>
    </source>
</evidence>
<reference evidence="5 6" key="1">
    <citation type="journal article" date="2021" name="ISME Commun">
        <title>Automated analysis of genomic sequences facilitates high-throughput and comprehensive description of bacteria.</title>
        <authorList>
            <person name="Hitch T.C.A."/>
        </authorList>
    </citation>
    <scope>NUCLEOTIDE SEQUENCE [LARGE SCALE GENOMIC DNA]</scope>
    <source>
        <strain evidence="5 6">Sanger_18</strain>
    </source>
</reference>
<accession>A0ABT2T2F0</accession>
<keyword evidence="3" id="KW-0804">Transcription</keyword>
<dbReference type="InterPro" id="IPR018060">
    <property type="entry name" value="HTH_AraC"/>
</dbReference>
<dbReference type="Gene3D" id="1.10.10.60">
    <property type="entry name" value="Homeodomain-like"/>
    <property type="match status" value="2"/>
</dbReference>
<sequence>MDCFYCERAFPADCALSGNLVSNDGFLHVRRRMGSNVLIYVLEGTLYIAGNGVRREVKEGQLLLLPGGEEHYGYQSSEGRLSYFWIHFDTNEKLQRMGERHLPEKPGEDACILPEYGNACNRERVSLLFRQVTQYSRREDLYSGRILNSALELLLMELTQEFLEAAFGRKDGISPSMYRVMEWVRNNCSRSLNREMIAETFQYNPDYLSMRFKKETGMGLMSYLNRERISRAKALLSCGNISIKEAAYESGFQDEKYFMRTFKRLEGITPSQYKNTFYQHYIN</sequence>
<keyword evidence="1" id="KW-0805">Transcription regulation</keyword>
<dbReference type="PANTHER" id="PTHR43280:SF2">
    <property type="entry name" value="HTH-TYPE TRANSCRIPTIONAL REGULATOR EXSA"/>
    <property type="match status" value="1"/>
</dbReference>
<protein>
    <submittedName>
        <fullName evidence="5">AraC family transcriptional regulator</fullName>
    </submittedName>
</protein>
<dbReference type="Gene3D" id="2.60.120.280">
    <property type="entry name" value="Regulatory protein AraC"/>
    <property type="match status" value="1"/>
</dbReference>
<dbReference type="InterPro" id="IPR018062">
    <property type="entry name" value="HTH_AraC-typ_CS"/>
</dbReference>
<evidence type="ECO:0000313" key="5">
    <source>
        <dbReference type="EMBL" id="MCU6744056.1"/>
    </source>
</evidence>
<keyword evidence="2" id="KW-0238">DNA-binding</keyword>
<dbReference type="EMBL" id="JAOQKJ010000004">
    <property type="protein sequence ID" value="MCU6744056.1"/>
    <property type="molecule type" value="Genomic_DNA"/>
</dbReference>